<dbReference type="SMART" id="SM00342">
    <property type="entry name" value="HTH_ARAC"/>
    <property type="match status" value="1"/>
</dbReference>
<reference evidence="5" key="1">
    <citation type="journal article" date="2014" name="Int. J. Syst. Evol. Microbiol.">
        <title>Complete genome sequence of Corynebacterium casei LMG S-19264T (=DSM 44701T), isolated from a smear-ripened cheese.</title>
        <authorList>
            <consortium name="US DOE Joint Genome Institute (JGI-PGF)"/>
            <person name="Walter F."/>
            <person name="Albersmeier A."/>
            <person name="Kalinowski J."/>
            <person name="Ruckert C."/>
        </authorList>
    </citation>
    <scope>NUCLEOTIDE SEQUENCE</scope>
    <source>
        <strain evidence="5">KCTC 23430</strain>
    </source>
</reference>
<protein>
    <submittedName>
        <fullName evidence="5">Transcriptional regulator</fullName>
    </submittedName>
</protein>
<accession>A0A918XGW8</accession>
<evidence type="ECO:0000313" key="6">
    <source>
        <dbReference type="Proteomes" id="UP000644693"/>
    </source>
</evidence>
<dbReference type="Pfam" id="PF12625">
    <property type="entry name" value="Arabinose_bd"/>
    <property type="match status" value="1"/>
</dbReference>
<dbReference type="Proteomes" id="UP000644693">
    <property type="component" value="Unassembled WGS sequence"/>
</dbReference>
<feature type="domain" description="HTH araC/xylS-type" evidence="4">
    <location>
        <begin position="245"/>
        <end position="343"/>
    </location>
</feature>
<organism evidence="5 6">
    <name type="scientific">Parahalioglobus pacificus</name>
    <dbReference type="NCBI Taxonomy" id="930806"/>
    <lineage>
        <taxon>Bacteria</taxon>
        <taxon>Pseudomonadati</taxon>
        <taxon>Pseudomonadota</taxon>
        <taxon>Gammaproteobacteria</taxon>
        <taxon>Cellvibrionales</taxon>
        <taxon>Halieaceae</taxon>
        <taxon>Parahalioglobus</taxon>
    </lineage>
</organism>
<sequence length="357" mass="39817">MRMDSMPIKPLATLLKVLLRQGYDLEATLAAIGLDFDPLEATPQTRVSTESYSKLYALLMESEQDEAFGLGEHYRSPPGTFRMMCLQVIHTRTLEQALRRAAAFFDYCDQYRTPLPPPSPPPLLALQGGRRTLCIFQRGQTQQPTVVQANVLYMMYRFYSWLVGKPLPLLGVYLQGDIGAPGGPIEALFDCGIHYQKSHAGLLLQTPALQLPVVQTEESLKLFLRQAPHQLVRRDAPGADKPLTDKVQQLLASHDQSALPGASEVAMTLNMSARTLHRRLSQEDTSFQQLKDAFRSTLARHYLGRDDLSIDAISALMGFQDNSAFYRSFRKWTGEAPGAYRRTLASSNPSADAQDAQ</sequence>
<dbReference type="EMBL" id="BMYM01000001">
    <property type="protein sequence ID" value="GHD30230.1"/>
    <property type="molecule type" value="Genomic_DNA"/>
</dbReference>
<dbReference type="PROSITE" id="PS01124">
    <property type="entry name" value="HTH_ARAC_FAMILY_2"/>
    <property type="match status" value="1"/>
</dbReference>
<dbReference type="InterPro" id="IPR018060">
    <property type="entry name" value="HTH_AraC"/>
</dbReference>
<dbReference type="GO" id="GO:0003700">
    <property type="term" value="F:DNA-binding transcription factor activity"/>
    <property type="evidence" value="ECO:0007669"/>
    <property type="project" value="InterPro"/>
</dbReference>
<dbReference type="InterPro" id="IPR009057">
    <property type="entry name" value="Homeodomain-like_sf"/>
</dbReference>
<gene>
    <name evidence="5" type="ORF">GCM10007053_11790</name>
</gene>
<dbReference type="SUPFAM" id="SSF46689">
    <property type="entry name" value="Homeodomain-like"/>
    <property type="match status" value="1"/>
</dbReference>
<dbReference type="AlphaFoldDB" id="A0A918XGW8"/>
<evidence type="ECO:0000256" key="1">
    <source>
        <dbReference type="ARBA" id="ARBA00023015"/>
    </source>
</evidence>
<dbReference type="InterPro" id="IPR032687">
    <property type="entry name" value="AraC-type_N"/>
</dbReference>
<evidence type="ECO:0000256" key="2">
    <source>
        <dbReference type="ARBA" id="ARBA00023125"/>
    </source>
</evidence>
<proteinExistence type="predicted"/>
<keyword evidence="3" id="KW-0804">Transcription</keyword>
<comment type="caution">
    <text evidence="5">The sequence shown here is derived from an EMBL/GenBank/DDBJ whole genome shotgun (WGS) entry which is preliminary data.</text>
</comment>
<dbReference type="GO" id="GO:0000976">
    <property type="term" value="F:transcription cis-regulatory region binding"/>
    <property type="evidence" value="ECO:0007669"/>
    <property type="project" value="TreeGrafter"/>
</dbReference>
<evidence type="ECO:0000313" key="5">
    <source>
        <dbReference type="EMBL" id="GHD30230.1"/>
    </source>
</evidence>
<dbReference type="Pfam" id="PF12833">
    <property type="entry name" value="HTH_18"/>
    <property type="match status" value="1"/>
</dbReference>
<dbReference type="PANTHER" id="PTHR47894:SF1">
    <property type="entry name" value="HTH-TYPE TRANSCRIPTIONAL REGULATOR VQSM"/>
    <property type="match status" value="1"/>
</dbReference>
<evidence type="ECO:0000256" key="3">
    <source>
        <dbReference type="ARBA" id="ARBA00023163"/>
    </source>
</evidence>
<name>A0A918XGW8_9GAMM</name>
<dbReference type="Gene3D" id="1.10.10.60">
    <property type="entry name" value="Homeodomain-like"/>
    <property type="match status" value="1"/>
</dbReference>
<keyword evidence="2" id="KW-0238">DNA-binding</keyword>
<dbReference type="PANTHER" id="PTHR47894">
    <property type="entry name" value="HTH-TYPE TRANSCRIPTIONAL REGULATOR GADX"/>
    <property type="match status" value="1"/>
</dbReference>
<reference evidence="5" key="2">
    <citation type="submission" date="2020-09" db="EMBL/GenBank/DDBJ databases">
        <authorList>
            <person name="Sun Q."/>
            <person name="Kim S."/>
        </authorList>
    </citation>
    <scope>NUCLEOTIDE SEQUENCE</scope>
    <source>
        <strain evidence="5">KCTC 23430</strain>
    </source>
</reference>
<dbReference type="GO" id="GO:0005829">
    <property type="term" value="C:cytosol"/>
    <property type="evidence" value="ECO:0007669"/>
    <property type="project" value="TreeGrafter"/>
</dbReference>
<keyword evidence="1" id="KW-0805">Transcription regulation</keyword>
<evidence type="ECO:0000259" key="4">
    <source>
        <dbReference type="PROSITE" id="PS01124"/>
    </source>
</evidence>
<keyword evidence="6" id="KW-1185">Reference proteome</keyword>